<protein>
    <submittedName>
        <fullName evidence="3">Endonuclease/exonuclease/phosphatase family metal-dependent hydrolase</fullName>
    </submittedName>
</protein>
<name>A0ABT9NKG4_9ACTN</name>
<feature type="region of interest" description="Disordered" evidence="1">
    <location>
        <begin position="82"/>
        <end position="102"/>
    </location>
</feature>
<dbReference type="EMBL" id="JAUSQM010000001">
    <property type="protein sequence ID" value="MDP9820340.1"/>
    <property type="molecule type" value="Genomic_DNA"/>
</dbReference>
<sequence length="262" mass="28429">MSEVLGWRVATANIASGRDRRTFRPALEHWLADAADLDVDLLALQEVDHLLERSGRVDQTAAIAEAVRGDGPAWDARFAPTVHGTPGRRTTMRPADGTTPHEPGYGIALLSRHPVEDWRELRMAPARLTVPVPDEQRVALAGVVRTPRGPATAVTTHLSFVPTRALAQLRGLVAWAEDLPRPLVLLGDLNLPAPVVNRVTGWQSAVRAATFPAPRPALQLDHVLLDADDTRPDGLSVRAGVAREVGRSDHRALRAELVIDGR</sequence>
<evidence type="ECO:0000259" key="2">
    <source>
        <dbReference type="Pfam" id="PF03372"/>
    </source>
</evidence>
<keyword evidence="3" id="KW-0540">Nuclease</keyword>
<dbReference type="PANTHER" id="PTHR14859">
    <property type="entry name" value="CALCOFLUOR WHITE HYPERSENSITIVE PROTEIN PRECURSOR"/>
    <property type="match status" value="1"/>
</dbReference>
<evidence type="ECO:0000313" key="3">
    <source>
        <dbReference type="EMBL" id="MDP9820340.1"/>
    </source>
</evidence>
<dbReference type="Gene3D" id="3.60.10.10">
    <property type="entry name" value="Endonuclease/exonuclease/phosphatase"/>
    <property type="match status" value="1"/>
</dbReference>
<feature type="domain" description="Endonuclease/exonuclease/phosphatase" evidence="2">
    <location>
        <begin position="10"/>
        <end position="250"/>
    </location>
</feature>
<dbReference type="Pfam" id="PF03372">
    <property type="entry name" value="Exo_endo_phos"/>
    <property type="match status" value="1"/>
</dbReference>
<dbReference type="GO" id="GO:0016787">
    <property type="term" value="F:hydrolase activity"/>
    <property type="evidence" value="ECO:0007669"/>
    <property type="project" value="UniProtKB-KW"/>
</dbReference>
<dbReference type="InterPro" id="IPR005135">
    <property type="entry name" value="Endo/exonuclease/phosphatase"/>
</dbReference>
<evidence type="ECO:0000256" key="1">
    <source>
        <dbReference type="SAM" id="MobiDB-lite"/>
    </source>
</evidence>
<proteinExistence type="predicted"/>
<keyword evidence="3" id="KW-0378">Hydrolase</keyword>
<gene>
    <name evidence="3" type="ORF">J2S59_000149</name>
</gene>
<dbReference type="SUPFAM" id="SSF56219">
    <property type="entry name" value="DNase I-like"/>
    <property type="match status" value="1"/>
</dbReference>
<keyword evidence="4" id="KW-1185">Reference proteome</keyword>
<dbReference type="InterPro" id="IPR036691">
    <property type="entry name" value="Endo/exonu/phosph_ase_sf"/>
</dbReference>
<dbReference type="Proteomes" id="UP001240447">
    <property type="component" value="Unassembled WGS sequence"/>
</dbReference>
<evidence type="ECO:0000313" key="4">
    <source>
        <dbReference type="Proteomes" id="UP001240447"/>
    </source>
</evidence>
<reference evidence="3 4" key="1">
    <citation type="submission" date="2023-07" db="EMBL/GenBank/DDBJ databases">
        <title>Sequencing the genomes of 1000 actinobacteria strains.</title>
        <authorList>
            <person name="Klenk H.-P."/>
        </authorList>
    </citation>
    <scope>NUCLEOTIDE SEQUENCE [LARGE SCALE GENOMIC DNA]</scope>
    <source>
        <strain evidence="3 4">GD13</strain>
    </source>
</reference>
<organism evidence="3 4">
    <name type="scientific">Nocardioides massiliensis</name>
    <dbReference type="NCBI Taxonomy" id="1325935"/>
    <lineage>
        <taxon>Bacteria</taxon>
        <taxon>Bacillati</taxon>
        <taxon>Actinomycetota</taxon>
        <taxon>Actinomycetes</taxon>
        <taxon>Propionibacteriales</taxon>
        <taxon>Nocardioidaceae</taxon>
        <taxon>Nocardioides</taxon>
    </lineage>
</organism>
<dbReference type="RefSeq" id="WP_068119943.1">
    <property type="nucleotide sequence ID" value="NZ_CCXJ01000225.1"/>
</dbReference>
<dbReference type="InterPro" id="IPR051916">
    <property type="entry name" value="GPI-anchor_lipid_remodeler"/>
</dbReference>
<comment type="caution">
    <text evidence="3">The sequence shown here is derived from an EMBL/GenBank/DDBJ whole genome shotgun (WGS) entry which is preliminary data.</text>
</comment>
<dbReference type="GO" id="GO:0004519">
    <property type="term" value="F:endonuclease activity"/>
    <property type="evidence" value="ECO:0007669"/>
    <property type="project" value="UniProtKB-KW"/>
</dbReference>
<keyword evidence="3" id="KW-0255">Endonuclease</keyword>
<dbReference type="PANTHER" id="PTHR14859:SF1">
    <property type="entry name" value="PGAP2-INTERACTING PROTEIN"/>
    <property type="match status" value="1"/>
</dbReference>
<accession>A0ABT9NKG4</accession>